<comment type="subcellular location">
    <subcellularLocation>
        <location evidence="1">Cell membrane</location>
        <topology evidence="1">Multi-pass membrane protein</topology>
    </subcellularLocation>
</comment>
<keyword evidence="4 7" id="KW-0812">Transmembrane</keyword>
<dbReference type="PANTHER" id="PTHR32322:SF2">
    <property type="entry name" value="EAMA DOMAIN-CONTAINING PROTEIN"/>
    <property type="match status" value="1"/>
</dbReference>
<feature type="transmembrane region" description="Helical" evidence="7">
    <location>
        <begin position="139"/>
        <end position="157"/>
    </location>
</feature>
<reference evidence="9" key="1">
    <citation type="submission" date="2022-07" db="EMBL/GenBank/DDBJ databases">
        <title>Genome Sequence of Citrobacter portucalensis from Edible Snails.</title>
        <authorList>
            <person name="Okafor A.C."/>
            <person name="Ogbo F.C."/>
            <person name="Ruppitsch W."/>
            <person name="Allerberger F."/>
        </authorList>
    </citation>
    <scope>NUCLEOTIDE SEQUENCE</scope>
    <source>
        <strain evidence="9">Igbk 7</strain>
    </source>
</reference>
<keyword evidence="6 7" id="KW-0472">Membrane</keyword>
<protein>
    <submittedName>
        <fullName evidence="9">DMT family transporter</fullName>
    </submittedName>
</protein>
<evidence type="ECO:0000259" key="8">
    <source>
        <dbReference type="Pfam" id="PF00892"/>
    </source>
</evidence>
<evidence type="ECO:0000256" key="5">
    <source>
        <dbReference type="ARBA" id="ARBA00022989"/>
    </source>
</evidence>
<feature type="transmembrane region" description="Helical" evidence="7">
    <location>
        <begin position="197"/>
        <end position="216"/>
    </location>
</feature>
<dbReference type="EMBL" id="JANDBG010000009">
    <property type="protein sequence ID" value="MCX9002445.1"/>
    <property type="molecule type" value="Genomic_DNA"/>
</dbReference>
<dbReference type="RefSeq" id="WP_267448862.1">
    <property type="nucleotide sequence ID" value="NZ_JANBWN010000153.1"/>
</dbReference>
<dbReference type="PANTHER" id="PTHR32322">
    <property type="entry name" value="INNER MEMBRANE TRANSPORTER"/>
    <property type="match status" value="1"/>
</dbReference>
<feature type="transmembrane region" description="Helical" evidence="7">
    <location>
        <begin position="111"/>
        <end position="132"/>
    </location>
</feature>
<comment type="similarity">
    <text evidence="2">Belongs to the EamA transporter family.</text>
</comment>
<dbReference type="AlphaFoldDB" id="A0AAW5W1I9"/>
<organism evidence="9 10">
    <name type="scientific">Citrobacter portucalensis</name>
    <dbReference type="NCBI Taxonomy" id="1639133"/>
    <lineage>
        <taxon>Bacteria</taxon>
        <taxon>Pseudomonadati</taxon>
        <taxon>Pseudomonadota</taxon>
        <taxon>Gammaproteobacteria</taxon>
        <taxon>Enterobacterales</taxon>
        <taxon>Enterobacteriaceae</taxon>
        <taxon>Citrobacter</taxon>
        <taxon>Citrobacter freundii complex</taxon>
    </lineage>
</organism>
<feature type="transmembrane region" description="Helical" evidence="7">
    <location>
        <begin position="81"/>
        <end position="105"/>
    </location>
</feature>
<dbReference type="InterPro" id="IPR037185">
    <property type="entry name" value="EmrE-like"/>
</dbReference>
<feature type="domain" description="EamA" evidence="8">
    <location>
        <begin position="166"/>
        <end position="301"/>
    </location>
</feature>
<proteinExistence type="inferred from homology"/>
<keyword evidence="5 7" id="KW-1133">Transmembrane helix</keyword>
<evidence type="ECO:0000256" key="1">
    <source>
        <dbReference type="ARBA" id="ARBA00004651"/>
    </source>
</evidence>
<accession>A0AAW5W1I9</accession>
<evidence type="ECO:0000313" key="10">
    <source>
        <dbReference type="Proteomes" id="UP001207430"/>
    </source>
</evidence>
<feature type="transmembrane region" description="Helical" evidence="7">
    <location>
        <begin position="285"/>
        <end position="303"/>
    </location>
</feature>
<sequence length="307" mass="33975">MSIQNCESAIGCRPSTTKMRTLGWLAAMVVLWGTSWPVTRQALDSVPPLWLATLRFATAGICLFAFVAFRGKLRLPVRQDWPVILSVGILQMMLFTGLGMIAMQYTDTSRAVLLAYTTPLWSILLTAIMLRVRPGRAQLLALMTGLSGVALICSPSEMRWDHYSLLAALLLLLCAIAWSIVIYHVRHHRWVSTPLQLAPWQMLIASVLLGIAAVLFERPVSDIHITHGLLWQLLFIGPVATSFCFVISSEYGRRITTFAMSNFTLGVPIIGALASALWLQNQLSPLFISGLMLICLGVFFTALTSRQ</sequence>
<evidence type="ECO:0000256" key="2">
    <source>
        <dbReference type="ARBA" id="ARBA00007362"/>
    </source>
</evidence>
<evidence type="ECO:0000256" key="4">
    <source>
        <dbReference type="ARBA" id="ARBA00022692"/>
    </source>
</evidence>
<evidence type="ECO:0000256" key="6">
    <source>
        <dbReference type="ARBA" id="ARBA00023136"/>
    </source>
</evidence>
<evidence type="ECO:0000313" key="9">
    <source>
        <dbReference type="EMBL" id="MCX9002445.1"/>
    </source>
</evidence>
<feature type="domain" description="EamA" evidence="8">
    <location>
        <begin position="23"/>
        <end position="152"/>
    </location>
</feature>
<comment type="caution">
    <text evidence="9">The sequence shown here is derived from an EMBL/GenBank/DDBJ whole genome shotgun (WGS) entry which is preliminary data.</text>
</comment>
<dbReference type="InterPro" id="IPR050638">
    <property type="entry name" value="AA-Vitamin_Transporters"/>
</dbReference>
<keyword evidence="3" id="KW-1003">Cell membrane</keyword>
<dbReference type="SUPFAM" id="SSF103481">
    <property type="entry name" value="Multidrug resistance efflux transporter EmrE"/>
    <property type="match status" value="2"/>
</dbReference>
<gene>
    <name evidence="9" type="ORF">NLN86_12380</name>
</gene>
<evidence type="ECO:0000256" key="3">
    <source>
        <dbReference type="ARBA" id="ARBA00022475"/>
    </source>
</evidence>
<dbReference type="GO" id="GO:0005886">
    <property type="term" value="C:plasma membrane"/>
    <property type="evidence" value="ECO:0007669"/>
    <property type="project" value="UniProtKB-SubCell"/>
</dbReference>
<feature type="transmembrane region" description="Helical" evidence="7">
    <location>
        <begin position="163"/>
        <end position="185"/>
    </location>
</feature>
<feature type="transmembrane region" description="Helical" evidence="7">
    <location>
        <begin position="50"/>
        <end position="69"/>
    </location>
</feature>
<feature type="transmembrane region" description="Helical" evidence="7">
    <location>
        <begin position="259"/>
        <end position="279"/>
    </location>
</feature>
<feature type="transmembrane region" description="Helical" evidence="7">
    <location>
        <begin position="228"/>
        <end position="247"/>
    </location>
</feature>
<dbReference type="Proteomes" id="UP001207430">
    <property type="component" value="Unassembled WGS sequence"/>
</dbReference>
<dbReference type="Pfam" id="PF00892">
    <property type="entry name" value="EamA"/>
    <property type="match status" value="2"/>
</dbReference>
<dbReference type="InterPro" id="IPR000620">
    <property type="entry name" value="EamA_dom"/>
</dbReference>
<evidence type="ECO:0000256" key="7">
    <source>
        <dbReference type="SAM" id="Phobius"/>
    </source>
</evidence>
<feature type="transmembrane region" description="Helical" evidence="7">
    <location>
        <begin position="21"/>
        <end position="38"/>
    </location>
</feature>
<name>A0AAW5W1I9_9ENTR</name>